<dbReference type="RefSeq" id="WP_135347044.1">
    <property type="nucleotide sequence ID" value="NZ_SRJD01000001.1"/>
</dbReference>
<organism evidence="1 2">
    <name type="scientific">Sporolactobacillus shoreae</name>
    <dbReference type="NCBI Taxonomy" id="1465501"/>
    <lineage>
        <taxon>Bacteria</taxon>
        <taxon>Bacillati</taxon>
        <taxon>Bacillota</taxon>
        <taxon>Bacilli</taxon>
        <taxon>Bacillales</taxon>
        <taxon>Sporolactobacillaceae</taxon>
        <taxon>Sporolactobacillus</taxon>
    </lineage>
</organism>
<gene>
    <name evidence="1" type="ORF">E4665_01605</name>
</gene>
<protein>
    <recommendedName>
        <fullName evidence="3">Polyhydroxyalkanoate synthesis regulator</fullName>
    </recommendedName>
</protein>
<reference evidence="1 2" key="1">
    <citation type="journal article" date="2015" name="Int. J. Syst. Evol. Microbiol.">
        <title>Sporolactobacillus shoreae sp. nov. and Sporolactobacillus spathodeae sp. nov., two spore-forming lactic acid bacteria isolated from tree barks in Thailand.</title>
        <authorList>
            <person name="Thamacharoensuk T."/>
            <person name="Kitahara M."/>
            <person name="Ohkuma M."/>
            <person name="Thongchul N."/>
            <person name="Tanasupawat S."/>
        </authorList>
    </citation>
    <scope>NUCLEOTIDE SEQUENCE [LARGE SCALE GENOMIC DNA]</scope>
    <source>
        <strain evidence="1 2">BK92</strain>
    </source>
</reference>
<evidence type="ECO:0000313" key="1">
    <source>
        <dbReference type="EMBL" id="TGB00399.1"/>
    </source>
</evidence>
<dbReference type="EMBL" id="SRJD01000001">
    <property type="protein sequence ID" value="TGB00399.1"/>
    <property type="molecule type" value="Genomic_DNA"/>
</dbReference>
<dbReference type="Proteomes" id="UP000298347">
    <property type="component" value="Unassembled WGS sequence"/>
</dbReference>
<name>A0A4Z0GT48_9BACL</name>
<dbReference type="OrthoDB" id="191894at2"/>
<evidence type="ECO:0008006" key="3">
    <source>
        <dbReference type="Google" id="ProtNLM"/>
    </source>
</evidence>
<sequence length="117" mass="13248">MNEPLKNFFLIGLGIAAAGKDKAEKYLREFSAEGSAVSEETKSYLEKWSDKGKAKKNELKNDFRQEAREAIEGLGFVTKEEYNGLRERLCALEKLSSLDQNVCPSEIDKVKKEKADR</sequence>
<evidence type="ECO:0000313" key="2">
    <source>
        <dbReference type="Proteomes" id="UP000298347"/>
    </source>
</evidence>
<comment type="caution">
    <text evidence="1">The sequence shown here is derived from an EMBL/GenBank/DDBJ whole genome shotgun (WGS) entry which is preliminary data.</text>
</comment>
<accession>A0A4Z0GT48</accession>
<proteinExistence type="predicted"/>
<keyword evidence="2" id="KW-1185">Reference proteome</keyword>
<dbReference type="AlphaFoldDB" id="A0A4Z0GT48"/>